<keyword evidence="3" id="KW-1185">Reference proteome</keyword>
<dbReference type="Gene3D" id="3.30.1540.10">
    <property type="entry name" value="formyl-coa transferase, domain 3"/>
    <property type="match status" value="1"/>
</dbReference>
<dbReference type="PANTHER" id="PTHR48207:SF3">
    <property type="entry name" value="SUCCINATE--HYDROXYMETHYLGLUTARATE COA-TRANSFERASE"/>
    <property type="match status" value="1"/>
</dbReference>
<comment type="caution">
    <text evidence="2">The sequence shown here is derived from an EMBL/GenBank/DDBJ whole genome shotgun (WGS) entry which is preliminary data.</text>
</comment>
<protein>
    <recommendedName>
        <fullName evidence="4">Formyl-CoA transferase</fullName>
    </recommendedName>
</protein>
<dbReference type="Gene3D" id="3.40.50.10540">
    <property type="entry name" value="Crotonobetainyl-coa:carnitine coa-transferase, domain 1"/>
    <property type="match status" value="1"/>
</dbReference>
<dbReference type="Pfam" id="PF02515">
    <property type="entry name" value="CoA_transf_3"/>
    <property type="match status" value="1"/>
</dbReference>
<dbReference type="Proteomes" id="UP000634522">
    <property type="component" value="Unassembled WGS sequence"/>
</dbReference>
<dbReference type="InterPro" id="IPR023606">
    <property type="entry name" value="CoA-Trfase_III_dom_1_sf"/>
</dbReference>
<organism evidence="2 3">
    <name type="scientific">Aromatoleum toluolicum</name>
    <dbReference type="NCBI Taxonomy" id="90060"/>
    <lineage>
        <taxon>Bacteria</taxon>
        <taxon>Pseudomonadati</taxon>
        <taxon>Pseudomonadota</taxon>
        <taxon>Betaproteobacteria</taxon>
        <taxon>Rhodocyclales</taxon>
        <taxon>Rhodocyclaceae</taxon>
        <taxon>Aromatoleum</taxon>
    </lineage>
</organism>
<sequence>MSRALDDVVVLDLTRQFCASLSAAFLADFGARVIRLDVPPLRAPSDGRWNHEADLIHRNKESLALDPSTKRGGALLHQLVAKADVIVTDWQRDELAALGIDYAGASALRPDIVFGRISGFGPQGPDAELPPIDELAAARTGMMPILPQPGQPPIYTGAGAMHATVMLAFGVVTALIHRQVSGEGQEVDVSLFGANMYGAALDIQAFLAIGEGDRFLNPISRMDVSNPMSGSLYPSADGRWVTLTMPDTDRWWPVFSAAVGIAADDPRFDTHDKRTETNRLELIRELEAAFGKQPGSHWRQVFQEKQMSADVIERFDYPANDQQVLANRYILDLDHPSFGPVKSLGFPIFMSDSPARLERLAPCVGQHTAQVLHELLAYPEDSIHELRAAGVVA</sequence>
<dbReference type="PANTHER" id="PTHR48207">
    <property type="entry name" value="SUCCINATE--HYDROXYMETHYLGLUTARATE COA-TRANSFERASE"/>
    <property type="match status" value="1"/>
</dbReference>
<name>A0ABX1NMY0_9RHOO</name>
<dbReference type="InterPro" id="IPR044855">
    <property type="entry name" value="CoA-Trfase_III_dom3_sf"/>
</dbReference>
<dbReference type="InterPro" id="IPR050483">
    <property type="entry name" value="CoA-transferase_III_domain"/>
</dbReference>
<reference evidence="2 3" key="1">
    <citation type="submission" date="2019-12" db="EMBL/GenBank/DDBJ databases">
        <title>Comparative genomics gives insights into the taxonomy of the Azoarcus-Aromatoleum group and reveals separate origins of nif in the plant-associated Azoarcus and non-plant-associated Aromatoleum sub-groups.</title>
        <authorList>
            <person name="Lafos M."/>
            <person name="Maluk M."/>
            <person name="Batista M."/>
            <person name="Junghare M."/>
            <person name="Carmona M."/>
            <person name="Faoro H."/>
            <person name="Cruz L.M."/>
            <person name="Battistoni F."/>
            <person name="De Souza E."/>
            <person name="Pedrosa F."/>
            <person name="Chen W.-M."/>
            <person name="Poole P.S."/>
            <person name="Dixon R.A."/>
            <person name="James E.K."/>
        </authorList>
    </citation>
    <scope>NUCLEOTIDE SEQUENCE [LARGE SCALE GENOMIC DNA]</scope>
    <source>
        <strain evidence="2 3">T</strain>
    </source>
</reference>
<dbReference type="InterPro" id="IPR003673">
    <property type="entry name" value="CoA-Trfase_fam_III"/>
</dbReference>
<evidence type="ECO:0000313" key="3">
    <source>
        <dbReference type="Proteomes" id="UP000634522"/>
    </source>
</evidence>
<accession>A0ABX1NMY0</accession>
<evidence type="ECO:0000313" key="2">
    <source>
        <dbReference type="EMBL" id="NMG00723.1"/>
    </source>
</evidence>
<proteinExistence type="predicted"/>
<dbReference type="RefSeq" id="WP_169143238.1">
    <property type="nucleotide sequence ID" value="NZ_WTVS01000095.1"/>
</dbReference>
<dbReference type="SUPFAM" id="SSF89796">
    <property type="entry name" value="CoA-transferase family III (CaiB/BaiF)"/>
    <property type="match status" value="1"/>
</dbReference>
<keyword evidence="1" id="KW-0808">Transferase</keyword>
<gene>
    <name evidence="2" type="ORF">GPA27_25400</name>
</gene>
<evidence type="ECO:0000256" key="1">
    <source>
        <dbReference type="ARBA" id="ARBA00022679"/>
    </source>
</evidence>
<dbReference type="EMBL" id="WTVS01000095">
    <property type="protein sequence ID" value="NMG00723.1"/>
    <property type="molecule type" value="Genomic_DNA"/>
</dbReference>
<evidence type="ECO:0008006" key="4">
    <source>
        <dbReference type="Google" id="ProtNLM"/>
    </source>
</evidence>